<evidence type="ECO:0000313" key="2">
    <source>
        <dbReference type="Proteomes" id="UP001186944"/>
    </source>
</evidence>
<evidence type="ECO:0000313" key="1">
    <source>
        <dbReference type="EMBL" id="KAK3084644.1"/>
    </source>
</evidence>
<comment type="caution">
    <text evidence="1">The sequence shown here is derived from an EMBL/GenBank/DDBJ whole genome shotgun (WGS) entry which is preliminary data.</text>
</comment>
<dbReference type="Proteomes" id="UP001186944">
    <property type="component" value="Unassembled WGS sequence"/>
</dbReference>
<dbReference type="EMBL" id="VSWD01000013">
    <property type="protein sequence ID" value="KAK3084644.1"/>
    <property type="molecule type" value="Genomic_DNA"/>
</dbReference>
<gene>
    <name evidence="1" type="ORF">FSP39_016768</name>
</gene>
<proteinExistence type="predicted"/>
<name>A0AA88XFW9_PINIB</name>
<dbReference type="Gene3D" id="3.40.50.11350">
    <property type="match status" value="1"/>
</dbReference>
<dbReference type="AlphaFoldDB" id="A0AA88XFW9"/>
<keyword evidence="2" id="KW-1185">Reference proteome</keyword>
<protein>
    <submittedName>
        <fullName evidence="1">Uncharacterized protein</fullName>
    </submittedName>
</protein>
<sequence length="392" mass="45352">MIFVSFVILSFSGLTFLLILNDFRTLKGPCVIDSKTYHNIADRQTLRSEEEFLESVINFDVSQIYPYSDVNPDRYLIYTCSKSLGYAKCGGWADRQKSIVSAYIMSILSNRTFAIMDDMPCDFSNYYDENYVKWKISSSEIRGLSRQTFSTTKRDIHPGYIPALNMERDLHADVVHYHGNWDFVEEWAGRLDTADKIPWTVQLPRADVYKLILSSLLKPTSDFKQTIQQFYRDQVQGRSLICAHIRWGRNPTIPNDGTTGLNSTHVDTVLEFLSRYKNDSYRIFVATDSNEILSKADKVLGRYRVEMPGPITHMDLTRGDNQCIGQRKSLLEHRILSQCDTVVLTRSGFGITAAYMRRNSQNLYCLYNHHVIPCSRYKLTFVYPMSMSPWLR</sequence>
<organism evidence="1 2">
    <name type="scientific">Pinctada imbricata</name>
    <name type="common">Atlantic pearl-oyster</name>
    <name type="synonym">Pinctada martensii</name>
    <dbReference type="NCBI Taxonomy" id="66713"/>
    <lineage>
        <taxon>Eukaryota</taxon>
        <taxon>Metazoa</taxon>
        <taxon>Spiralia</taxon>
        <taxon>Lophotrochozoa</taxon>
        <taxon>Mollusca</taxon>
        <taxon>Bivalvia</taxon>
        <taxon>Autobranchia</taxon>
        <taxon>Pteriomorphia</taxon>
        <taxon>Pterioida</taxon>
        <taxon>Pterioidea</taxon>
        <taxon>Pteriidae</taxon>
        <taxon>Pinctada</taxon>
    </lineage>
</organism>
<accession>A0AA88XFW9</accession>
<reference evidence="1" key="1">
    <citation type="submission" date="2019-08" db="EMBL/GenBank/DDBJ databases">
        <title>The improved chromosome-level genome for the pearl oyster Pinctada fucata martensii using PacBio sequencing and Hi-C.</title>
        <authorList>
            <person name="Zheng Z."/>
        </authorList>
    </citation>
    <scope>NUCLEOTIDE SEQUENCE</scope>
    <source>
        <strain evidence="1">ZZ-2019</strain>
        <tissue evidence="1">Adductor muscle</tissue>
    </source>
</reference>